<name>A0A163AKC0_9FLAO</name>
<dbReference type="EMBL" id="LQRT01000013">
    <property type="protein sequence ID" value="KZS40605.1"/>
    <property type="molecule type" value="Genomic_DNA"/>
</dbReference>
<keyword evidence="1" id="KW-0472">Membrane</keyword>
<gene>
    <name evidence="2" type="ORF">AWE51_06560</name>
</gene>
<dbReference type="Proteomes" id="UP000076715">
    <property type="component" value="Unassembled WGS sequence"/>
</dbReference>
<keyword evidence="3" id="KW-1185">Reference proteome</keyword>
<protein>
    <submittedName>
        <fullName evidence="2">Uncharacterized protein</fullName>
    </submittedName>
</protein>
<keyword evidence="1" id="KW-1133">Transmembrane helix</keyword>
<evidence type="ECO:0000313" key="2">
    <source>
        <dbReference type="EMBL" id="KZS40605.1"/>
    </source>
</evidence>
<feature type="transmembrane region" description="Helical" evidence="1">
    <location>
        <begin position="66"/>
        <end position="92"/>
    </location>
</feature>
<proteinExistence type="predicted"/>
<keyword evidence="1" id="KW-0812">Transmembrane</keyword>
<feature type="transmembrane region" description="Helical" evidence="1">
    <location>
        <begin position="12"/>
        <end position="32"/>
    </location>
</feature>
<dbReference type="STRING" id="1642818.AWE51_06560"/>
<evidence type="ECO:0000313" key="3">
    <source>
        <dbReference type="Proteomes" id="UP000076715"/>
    </source>
</evidence>
<organism evidence="2 3">
    <name type="scientific">Aquimarina aggregata</name>
    <dbReference type="NCBI Taxonomy" id="1642818"/>
    <lineage>
        <taxon>Bacteria</taxon>
        <taxon>Pseudomonadati</taxon>
        <taxon>Bacteroidota</taxon>
        <taxon>Flavobacteriia</taxon>
        <taxon>Flavobacteriales</taxon>
        <taxon>Flavobacteriaceae</taxon>
        <taxon>Aquimarina</taxon>
    </lineage>
</organism>
<accession>A0A163AKC0</accession>
<comment type="caution">
    <text evidence="2">The sequence shown here is derived from an EMBL/GenBank/DDBJ whole genome shotgun (WGS) entry which is preliminary data.</text>
</comment>
<dbReference type="AlphaFoldDB" id="A0A163AKC0"/>
<reference evidence="2 3" key="1">
    <citation type="submission" date="2016-01" db="EMBL/GenBank/DDBJ databases">
        <title>The draft genome sequence of Aquimarina sp. RZW4-3-2.</title>
        <authorList>
            <person name="Wang Y."/>
        </authorList>
    </citation>
    <scope>NUCLEOTIDE SEQUENCE [LARGE SCALE GENOMIC DNA]</scope>
    <source>
        <strain evidence="2 3">RZW4-3-2</strain>
    </source>
</reference>
<sequence>MKNILIFQKKIFFISYLTSIAIGILGFLFTGFINHQTIGLGFSLIVPFAQYYVYDIKNKNQYFYYYNLGLSNIMLWVSTFITALINFFILIII</sequence>
<evidence type="ECO:0000256" key="1">
    <source>
        <dbReference type="SAM" id="Phobius"/>
    </source>
</evidence>